<dbReference type="Proteomes" id="UP000308181">
    <property type="component" value="Unassembled WGS sequence"/>
</dbReference>
<dbReference type="OrthoDB" id="9811599at2"/>
<evidence type="ECO:0000313" key="1">
    <source>
        <dbReference type="EMBL" id="TKB99115.1"/>
    </source>
</evidence>
<dbReference type="EMBL" id="SWBP01000002">
    <property type="protein sequence ID" value="TKB99115.1"/>
    <property type="molecule type" value="Genomic_DNA"/>
</dbReference>
<dbReference type="RefSeq" id="WP_136825926.1">
    <property type="nucleotide sequence ID" value="NZ_SWBP01000002.1"/>
</dbReference>
<evidence type="ECO:0000313" key="2">
    <source>
        <dbReference type="Proteomes" id="UP000308181"/>
    </source>
</evidence>
<gene>
    <name evidence="1" type="ORF">FA046_08380</name>
</gene>
<name>A0A4U1C1Z2_9SPHI</name>
<keyword evidence="2" id="KW-1185">Reference proteome</keyword>
<protein>
    <submittedName>
        <fullName evidence="1">Uncharacterized protein</fullName>
    </submittedName>
</protein>
<sequence length="598" mass="67800">MNHTFHIPVLGLAYSIDTPLKVARYGISSVSSIVDDVAVERIRQFYTEKNNEIFIPISANEHDSRAKRITVYLNMMDTLVNQQFEALKLTAFEPGSEITRYFELLPQNADLRLLYDKMLTVDDVNLKNNLQQELRNSLQKGAIDVNIMSKVDKMNCNSEGENLDDIYTDALAALRGFAMSNLHTSVILSAGMNPRLYSYLEIFKDFLPDENHEIKKKVILKVSDFRSALIQAKFLAKKGVWVSEFRIESGLNCGGHAFATEGYLLGPILEEFKTKKLDMIAELFVMYQNAIQNKGLSISSPPLTKISVQGGIGTAEENQFLLQNYHLDATGWGSPFLLVPEATAVDENTLHDLTTATSDDFYISASSPLGIPFNNFRKSTGEKQRLERIAKNRPGSPCTKKFLVSNTEFTAKPICLASREYQNLKIKELKQKGLAEKEYQEKFDQITEKVCLCEGLVSSFYLKNNMLKAKESKAVTICPGPNLAYFSGTYSLDEMVKHIYGKLNLLEGVNRSHVFINELKLYLDYLKKDISINILDMSAKKEKYYNSFKDQLQNGISYYRNLLPTMLSMKKDLSEQFLKELAELELKLQGINLSFKTI</sequence>
<accession>A0A4U1C1Z2</accession>
<organism evidence="1 2">
    <name type="scientific">Pedobacter cryophilus</name>
    <dbReference type="NCBI Taxonomy" id="2571271"/>
    <lineage>
        <taxon>Bacteria</taxon>
        <taxon>Pseudomonadati</taxon>
        <taxon>Bacteroidota</taxon>
        <taxon>Sphingobacteriia</taxon>
        <taxon>Sphingobacteriales</taxon>
        <taxon>Sphingobacteriaceae</taxon>
        <taxon>Pedobacter</taxon>
    </lineage>
</organism>
<proteinExistence type="predicted"/>
<comment type="caution">
    <text evidence="1">The sequence shown here is derived from an EMBL/GenBank/DDBJ whole genome shotgun (WGS) entry which is preliminary data.</text>
</comment>
<reference evidence="1 2" key="1">
    <citation type="submission" date="2019-04" db="EMBL/GenBank/DDBJ databases">
        <title>Pedobacter sp. AR-3-17 sp. nov., isolated from Arctic soil.</title>
        <authorList>
            <person name="Dahal R.H."/>
            <person name="Kim D.-U."/>
        </authorList>
    </citation>
    <scope>NUCLEOTIDE SEQUENCE [LARGE SCALE GENOMIC DNA]</scope>
    <source>
        <strain evidence="1 2">AR-3-17</strain>
    </source>
</reference>
<dbReference type="AlphaFoldDB" id="A0A4U1C1Z2"/>